<dbReference type="InterPro" id="IPR050514">
    <property type="entry name" value="WAP_four-disulfide_core"/>
</dbReference>
<evidence type="ECO:0000256" key="8">
    <source>
        <dbReference type="ARBA" id="ARBA00040032"/>
    </source>
</evidence>
<dbReference type="GeneID" id="110206577"/>
<proteinExistence type="predicted"/>
<accession>A0A6P5K384</accession>
<evidence type="ECO:0000256" key="2">
    <source>
        <dbReference type="ARBA" id="ARBA00022525"/>
    </source>
</evidence>
<dbReference type="CDD" id="cd00199">
    <property type="entry name" value="WAP"/>
    <property type="match status" value="1"/>
</dbReference>
<dbReference type="PANTHER" id="PTHR19441:SF34">
    <property type="entry name" value="WAP FOUR-DISULFIDE CORE DOMAIN PROTEIN 2"/>
    <property type="match status" value="1"/>
</dbReference>
<evidence type="ECO:0000256" key="5">
    <source>
        <dbReference type="ARBA" id="ARBA00022737"/>
    </source>
</evidence>
<dbReference type="RefSeq" id="XP_020839738.1">
    <property type="nucleotide sequence ID" value="XM_020984079.1"/>
</dbReference>
<dbReference type="GO" id="GO:0019828">
    <property type="term" value="F:aspartic-type endopeptidase inhibitor activity"/>
    <property type="evidence" value="ECO:0007669"/>
    <property type="project" value="UniProtKB-KW"/>
</dbReference>
<evidence type="ECO:0000256" key="4">
    <source>
        <dbReference type="ARBA" id="ARBA00022729"/>
    </source>
</evidence>
<evidence type="ECO:0000256" key="7">
    <source>
        <dbReference type="ARBA" id="ARBA00038536"/>
    </source>
</evidence>
<dbReference type="Proteomes" id="UP000515140">
    <property type="component" value="Unplaced"/>
</dbReference>
<dbReference type="PANTHER" id="PTHR19441">
    <property type="entry name" value="WHEY ACDIC PROTEIN WAP"/>
    <property type="match status" value="1"/>
</dbReference>
<protein>
    <recommendedName>
        <fullName evidence="8">WAP four-disulfide core domain protein 2</fullName>
    </recommendedName>
</protein>
<organism evidence="11 12">
    <name type="scientific">Phascolarctos cinereus</name>
    <name type="common">Koala</name>
    <dbReference type="NCBI Taxonomy" id="38626"/>
    <lineage>
        <taxon>Eukaryota</taxon>
        <taxon>Metazoa</taxon>
        <taxon>Chordata</taxon>
        <taxon>Craniata</taxon>
        <taxon>Vertebrata</taxon>
        <taxon>Euteleostomi</taxon>
        <taxon>Mammalia</taxon>
        <taxon>Metatheria</taxon>
        <taxon>Diprotodontia</taxon>
        <taxon>Phascolarctidae</taxon>
        <taxon>Phascolarctos</taxon>
    </lineage>
</organism>
<gene>
    <name evidence="12 13" type="primary">WFDC2</name>
</gene>
<keyword evidence="4" id="KW-0732">Signal</keyword>
<sequence length="157" mass="17345">MSWRPWRQSPGPVPRHLLYPQRMEFVIPGTTMASKLSPFSTLFGCFFLLFFLSMDPASRQTHAQKVGLCPEVQESQDCQVECQTDEDCPDVLKCCTAGCTSVCAIPNEKKGKCPINDSRISLLGICKDECYEDSDCSGSLKCCINGCGNQSCLTPEQ</sequence>
<keyword evidence="6" id="KW-1015">Disulfide bond</keyword>
<dbReference type="PROSITE" id="PS51390">
    <property type="entry name" value="WAP"/>
    <property type="match status" value="1"/>
</dbReference>
<comment type="subunit">
    <text evidence="7">Homotrimer; disulfide-linked.</text>
</comment>
<dbReference type="SUPFAM" id="SSF57256">
    <property type="entry name" value="Elafin-like"/>
    <property type="match status" value="2"/>
</dbReference>
<evidence type="ECO:0000256" key="6">
    <source>
        <dbReference type="ARBA" id="ARBA00023157"/>
    </source>
</evidence>
<dbReference type="GO" id="GO:0005615">
    <property type="term" value="C:extracellular space"/>
    <property type="evidence" value="ECO:0007669"/>
    <property type="project" value="TreeGrafter"/>
</dbReference>
<comment type="subcellular location">
    <subcellularLocation>
        <location evidence="1">Secreted</location>
    </subcellularLocation>
</comment>
<evidence type="ECO:0000256" key="9">
    <source>
        <dbReference type="ARBA" id="ARBA00043261"/>
    </source>
</evidence>
<name>A0A6P5K384_PHACI</name>
<dbReference type="SMART" id="SM00217">
    <property type="entry name" value="WAP"/>
    <property type="match status" value="2"/>
</dbReference>
<dbReference type="GO" id="GO:0045087">
    <property type="term" value="P:innate immune response"/>
    <property type="evidence" value="ECO:0007669"/>
    <property type="project" value="TreeGrafter"/>
</dbReference>
<dbReference type="Gene3D" id="4.10.75.10">
    <property type="entry name" value="Elafin-like"/>
    <property type="match status" value="2"/>
</dbReference>
<dbReference type="GO" id="GO:0019731">
    <property type="term" value="P:antibacterial humoral response"/>
    <property type="evidence" value="ECO:0007669"/>
    <property type="project" value="TreeGrafter"/>
</dbReference>
<dbReference type="RefSeq" id="XP_020839739.1">
    <property type="nucleotide sequence ID" value="XM_020984080.1"/>
</dbReference>
<keyword evidence="11" id="KW-1185">Reference proteome</keyword>
<evidence type="ECO:0000256" key="1">
    <source>
        <dbReference type="ARBA" id="ARBA00004613"/>
    </source>
</evidence>
<dbReference type="KEGG" id="pcw:110206577"/>
<evidence type="ECO:0000259" key="10">
    <source>
        <dbReference type="PROSITE" id="PS51390"/>
    </source>
</evidence>
<feature type="domain" description="WAP" evidence="10">
    <location>
        <begin position="106"/>
        <end position="156"/>
    </location>
</feature>
<keyword evidence="3" id="KW-0646">Protease inhibitor</keyword>
<keyword evidence="2" id="KW-0964">Secreted</keyword>
<evidence type="ECO:0000313" key="11">
    <source>
        <dbReference type="Proteomes" id="UP000515140"/>
    </source>
</evidence>
<dbReference type="GO" id="GO:0004867">
    <property type="term" value="F:serine-type endopeptidase inhibitor activity"/>
    <property type="evidence" value="ECO:0007669"/>
    <property type="project" value="TreeGrafter"/>
</dbReference>
<dbReference type="InterPro" id="IPR036645">
    <property type="entry name" value="Elafin-like_sf"/>
</dbReference>
<dbReference type="Pfam" id="PF00095">
    <property type="entry name" value="WAP"/>
    <property type="match status" value="2"/>
</dbReference>
<keyword evidence="9" id="KW-0062">Aspartic protease inhibitor</keyword>
<keyword evidence="5" id="KW-0677">Repeat</keyword>
<dbReference type="CTD" id="10406"/>
<evidence type="ECO:0000313" key="13">
    <source>
        <dbReference type="RefSeq" id="XP_020839739.1"/>
    </source>
</evidence>
<evidence type="ECO:0000256" key="3">
    <source>
        <dbReference type="ARBA" id="ARBA00022690"/>
    </source>
</evidence>
<dbReference type="FunFam" id="4.10.75.10:FF:000001">
    <property type="entry name" value="Anosmin 1"/>
    <property type="match status" value="1"/>
</dbReference>
<reference evidence="12 13" key="1">
    <citation type="submission" date="2025-04" db="UniProtKB">
        <authorList>
            <consortium name="RefSeq"/>
        </authorList>
    </citation>
    <scope>IDENTIFICATION</scope>
    <source>
        <tissue evidence="12 13">Spleen</tissue>
    </source>
</reference>
<dbReference type="PRINTS" id="PR00003">
    <property type="entry name" value="4DISULPHCORE"/>
</dbReference>
<evidence type="ECO:0000313" key="12">
    <source>
        <dbReference type="RefSeq" id="XP_020839738.1"/>
    </source>
</evidence>
<dbReference type="AlphaFoldDB" id="A0A6P5K384"/>
<dbReference type="InterPro" id="IPR008197">
    <property type="entry name" value="WAP_dom"/>
</dbReference>